<keyword evidence="12" id="KW-1185">Reference proteome</keyword>
<evidence type="ECO:0000256" key="1">
    <source>
        <dbReference type="ARBA" id="ARBA00004123"/>
    </source>
</evidence>
<reference evidence="11" key="1">
    <citation type="submission" date="2020-03" db="EMBL/GenBank/DDBJ databases">
        <title>Castanea mollissima Vanexum genome sequencing.</title>
        <authorList>
            <person name="Staton M."/>
        </authorList>
    </citation>
    <scope>NUCLEOTIDE SEQUENCE</scope>
    <source>
        <tissue evidence="11">Leaf</tissue>
    </source>
</reference>
<evidence type="ECO:0000256" key="3">
    <source>
        <dbReference type="ARBA" id="ARBA00022473"/>
    </source>
</evidence>
<evidence type="ECO:0000256" key="8">
    <source>
        <dbReference type="SAM" id="MobiDB-lite"/>
    </source>
</evidence>
<sequence>MDSTSGGAGSSDPNSGEGPSSATAPADQSSSPAPPTRYESQKRRDWNTFGQYLKNQRCASTPAMCSGTHEIKLSRLLYLLAQINVHNTGCPYFGHPNPRASLKQGESSSTGVKRRVLVLVFPTYRGISHAKRSNQGESPRSGGRADEERNGGGGDGNQGIGGGAGGGGHREGIGNERRGSRGRSHGGGNGDDDDNDRGGRVGYIEDGRRPMGPRQDRMAEILIPLNFEIFATVESIEITGLSVRVRIVRVVSLGFISVALVCLSASIRQRRANPRLASILSWIGSVATFLGFISMIAMALLASFIP</sequence>
<evidence type="ECO:0000256" key="6">
    <source>
        <dbReference type="ARBA" id="ARBA00023163"/>
    </source>
</evidence>
<feature type="region of interest" description="Disordered" evidence="8">
    <location>
        <begin position="1"/>
        <end position="45"/>
    </location>
</feature>
<proteinExistence type="inferred from homology"/>
<comment type="subcellular location">
    <subcellularLocation>
        <location evidence="1">Nucleus</location>
    </subcellularLocation>
</comment>
<dbReference type="Pfam" id="PF04852">
    <property type="entry name" value="ALOG_dom"/>
    <property type="match status" value="1"/>
</dbReference>
<comment type="similarity">
    <text evidence="2">Belongs to the plant homeotic and developmental regulators ALOG protein family.</text>
</comment>
<keyword evidence="7" id="KW-0539">Nucleus</keyword>
<keyword evidence="5" id="KW-0238">DNA-binding</keyword>
<evidence type="ECO:0000313" key="11">
    <source>
        <dbReference type="EMBL" id="KAF3956679.1"/>
    </source>
</evidence>
<dbReference type="PROSITE" id="PS51697">
    <property type="entry name" value="ALOG"/>
    <property type="match status" value="1"/>
</dbReference>
<organism evidence="11 12">
    <name type="scientific">Castanea mollissima</name>
    <name type="common">Chinese chestnut</name>
    <dbReference type="NCBI Taxonomy" id="60419"/>
    <lineage>
        <taxon>Eukaryota</taxon>
        <taxon>Viridiplantae</taxon>
        <taxon>Streptophyta</taxon>
        <taxon>Embryophyta</taxon>
        <taxon>Tracheophyta</taxon>
        <taxon>Spermatophyta</taxon>
        <taxon>Magnoliopsida</taxon>
        <taxon>eudicotyledons</taxon>
        <taxon>Gunneridae</taxon>
        <taxon>Pentapetalae</taxon>
        <taxon>rosids</taxon>
        <taxon>fabids</taxon>
        <taxon>Fagales</taxon>
        <taxon>Fagaceae</taxon>
        <taxon>Castanea</taxon>
    </lineage>
</organism>
<dbReference type="EMBL" id="JRKL02003020">
    <property type="protein sequence ID" value="KAF3956679.1"/>
    <property type="molecule type" value="Genomic_DNA"/>
</dbReference>
<feature type="transmembrane region" description="Helical" evidence="9">
    <location>
        <begin position="279"/>
        <end position="305"/>
    </location>
</feature>
<dbReference type="PANTHER" id="PTHR31165:SF59">
    <property type="entry name" value="PROTEIN LIGHT-DEPENDENT SHORT HYPOCOTYLS 6"/>
    <property type="match status" value="1"/>
</dbReference>
<feature type="compositionally biased region" description="Low complexity" evidence="8">
    <location>
        <begin position="19"/>
        <end position="31"/>
    </location>
</feature>
<dbReference type="GO" id="GO:0003677">
    <property type="term" value="F:DNA binding"/>
    <property type="evidence" value="ECO:0007669"/>
    <property type="project" value="UniProtKB-KW"/>
</dbReference>
<keyword evidence="3" id="KW-0217">Developmental protein</keyword>
<name>A0A8J4R0A8_9ROSI</name>
<evidence type="ECO:0000256" key="4">
    <source>
        <dbReference type="ARBA" id="ARBA00023015"/>
    </source>
</evidence>
<dbReference type="GO" id="GO:0009416">
    <property type="term" value="P:response to light stimulus"/>
    <property type="evidence" value="ECO:0007669"/>
    <property type="project" value="TreeGrafter"/>
</dbReference>
<comment type="caution">
    <text evidence="11">The sequence shown here is derived from an EMBL/GenBank/DDBJ whole genome shotgun (WGS) entry which is preliminary data.</text>
</comment>
<feature type="compositionally biased region" description="Gly residues" evidence="8">
    <location>
        <begin position="151"/>
        <end position="167"/>
    </location>
</feature>
<feature type="compositionally biased region" description="Polar residues" evidence="8">
    <location>
        <begin position="1"/>
        <end position="18"/>
    </location>
</feature>
<feature type="region of interest" description="Disordered" evidence="8">
    <location>
        <begin position="129"/>
        <end position="212"/>
    </location>
</feature>
<keyword evidence="9" id="KW-0472">Membrane</keyword>
<accession>A0A8J4R0A8</accession>
<dbReference type="InterPro" id="IPR006936">
    <property type="entry name" value="ALOG_dom"/>
</dbReference>
<dbReference type="Proteomes" id="UP000737018">
    <property type="component" value="Unassembled WGS sequence"/>
</dbReference>
<evidence type="ECO:0000256" key="5">
    <source>
        <dbReference type="ARBA" id="ARBA00023125"/>
    </source>
</evidence>
<evidence type="ECO:0000256" key="9">
    <source>
        <dbReference type="SAM" id="Phobius"/>
    </source>
</evidence>
<dbReference type="AlphaFoldDB" id="A0A8J4R0A8"/>
<dbReference type="InterPro" id="IPR040222">
    <property type="entry name" value="ALOG"/>
</dbReference>
<evidence type="ECO:0000256" key="2">
    <source>
        <dbReference type="ARBA" id="ARBA00010308"/>
    </source>
</evidence>
<evidence type="ECO:0000256" key="7">
    <source>
        <dbReference type="ARBA" id="ARBA00023242"/>
    </source>
</evidence>
<protein>
    <recommendedName>
        <fullName evidence="10">ALOG domain-containing protein</fullName>
    </recommendedName>
</protein>
<keyword evidence="9" id="KW-0812">Transmembrane</keyword>
<keyword evidence="6" id="KW-0804">Transcription</keyword>
<evidence type="ECO:0000313" key="12">
    <source>
        <dbReference type="Proteomes" id="UP000737018"/>
    </source>
</evidence>
<dbReference type="GO" id="GO:0009299">
    <property type="term" value="P:mRNA transcription"/>
    <property type="evidence" value="ECO:0007669"/>
    <property type="project" value="TreeGrafter"/>
</dbReference>
<feature type="transmembrane region" description="Helical" evidence="9">
    <location>
        <begin position="247"/>
        <end position="267"/>
    </location>
</feature>
<keyword evidence="4" id="KW-0805">Transcription regulation</keyword>
<gene>
    <name evidence="11" type="ORF">CMV_018221</name>
</gene>
<keyword evidence="9" id="KW-1133">Transmembrane helix</keyword>
<dbReference type="GO" id="GO:0005634">
    <property type="term" value="C:nucleus"/>
    <property type="evidence" value="ECO:0007669"/>
    <property type="project" value="UniProtKB-SubCell"/>
</dbReference>
<evidence type="ECO:0000259" key="10">
    <source>
        <dbReference type="PROSITE" id="PS51697"/>
    </source>
</evidence>
<dbReference type="PANTHER" id="PTHR31165">
    <property type="entry name" value="PROTEIN G1-LIKE2"/>
    <property type="match status" value="1"/>
</dbReference>
<feature type="domain" description="ALOG" evidence="10">
    <location>
        <begin position="37"/>
        <end position="100"/>
    </location>
</feature>
<feature type="compositionally biased region" description="Basic and acidic residues" evidence="8">
    <location>
        <begin position="168"/>
        <end position="179"/>
    </location>
</feature>
<feature type="compositionally biased region" description="Basic and acidic residues" evidence="8">
    <location>
        <begin position="196"/>
        <end position="212"/>
    </location>
</feature>